<sequence>MIRANHYRSRITRVRPIKQVSTNRIHRIQINKNNKSRQNMTQRLRHQVNTGHYNVFKNTSWKSFNVINNSTRINSRLPKLKTFRIFPNSYRGGRHPQSLNVDQNGHYAYIGFDTFKSDGSKILRYNLYRHHFSKMSRTFRGGHAQAVSDDPHGNLWFVDRSSDDELGDHQGPINKGSFVEVSSKSLKPIFRKWFRFGNNYMGDNLAFAGKYGVFNVSRISPRNDVNTHYRLHMLVIYHTNQLTRHGSQWERMLALRNTPGFYGIQAAAYNPRNQRLYVAANLPNVIISMPVVKILNQSMRRHDIRIAKIKLGLGREVEGLAFDRKGYMYLLFGTPGQLLKSRRPITK</sequence>
<evidence type="ECO:0000313" key="1">
    <source>
        <dbReference type="EMBL" id="QBP18233.1"/>
    </source>
</evidence>
<dbReference type="AlphaFoldDB" id="A0A4P6ZKZ2"/>
<organism evidence="1 2">
    <name type="scientific">Acetilactobacillus jinshanensis</name>
    <dbReference type="NCBI Taxonomy" id="1720083"/>
    <lineage>
        <taxon>Bacteria</taxon>
        <taxon>Bacillati</taxon>
        <taxon>Bacillota</taxon>
        <taxon>Bacilli</taxon>
        <taxon>Lactobacillales</taxon>
        <taxon>Lactobacillaceae</taxon>
        <taxon>Acetilactobacillus</taxon>
    </lineage>
</organism>
<dbReference type="RefSeq" id="WP_133441794.1">
    <property type="nucleotide sequence ID" value="NZ_CP034726.1"/>
</dbReference>
<evidence type="ECO:0000313" key="2">
    <source>
        <dbReference type="Proteomes" id="UP000294321"/>
    </source>
</evidence>
<gene>
    <name evidence="1" type="ORF">ELX58_03585</name>
</gene>
<accession>A0A4P6ZKZ2</accession>
<keyword evidence="2" id="KW-1185">Reference proteome</keyword>
<reference evidence="2" key="1">
    <citation type="submission" date="2018-12" db="EMBL/GenBank/DDBJ databases">
        <title>A new species of lactobacillus.</title>
        <authorList>
            <person name="Jian Y."/>
            <person name="Xin L."/>
            <person name="Hong Z.J."/>
            <person name="Ming L.Z."/>
            <person name="Hong X.Z."/>
        </authorList>
    </citation>
    <scope>NUCLEOTIDE SEQUENCE [LARGE SCALE GENOMIC DNA]</scope>
    <source>
        <strain evidence="2">HSLZ-75</strain>
    </source>
</reference>
<proteinExistence type="predicted"/>
<name>A0A4P6ZKZ2_9LACO</name>
<dbReference type="KEGG" id="lji:ELX58_03585"/>
<dbReference type="EMBL" id="CP034726">
    <property type="protein sequence ID" value="QBP18233.1"/>
    <property type="molecule type" value="Genomic_DNA"/>
</dbReference>
<dbReference type="OrthoDB" id="2276332at2"/>
<dbReference type="SUPFAM" id="SSF63825">
    <property type="entry name" value="YWTD domain"/>
    <property type="match status" value="1"/>
</dbReference>
<dbReference type="Proteomes" id="UP000294321">
    <property type="component" value="Chromosome"/>
</dbReference>
<protein>
    <submittedName>
        <fullName evidence="1">Uncharacterized protein</fullName>
    </submittedName>
</protein>